<evidence type="ECO:0000313" key="1">
    <source>
        <dbReference type="EMBL" id="GAH63852.1"/>
    </source>
</evidence>
<evidence type="ECO:0008006" key="2">
    <source>
        <dbReference type="Google" id="ProtNLM"/>
    </source>
</evidence>
<dbReference type="AlphaFoldDB" id="X1H356"/>
<feature type="non-terminal residue" evidence="1">
    <location>
        <position position="120"/>
    </location>
</feature>
<dbReference type="EMBL" id="BARU01033118">
    <property type="protein sequence ID" value="GAH63852.1"/>
    <property type="molecule type" value="Genomic_DNA"/>
</dbReference>
<dbReference type="Gene3D" id="1.10.472.170">
    <property type="match status" value="1"/>
</dbReference>
<organism evidence="1">
    <name type="scientific">marine sediment metagenome</name>
    <dbReference type="NCBI Taxonomy" id="412755"/>
    <lineage>
        <taxon>unclassified sequences</taxon>
        <taxon>metagenomes</taxon>
        <taxon>ecological metagenomes</taxon>
    </lineage>
</organism>
<sequence>MCELNLVNNTKKSKVYEKCSECGGSVITNSFEMICKECGLVLDKIYKDSSYIFNESNVKNNLNKQYVALGERTDYIGGLGTFIDYEKSKYLKDKTGKLLPPDEQKLYRRLKKNYAQFLRI</sequence>
<proteinExistence type="predicted"/>
<protein>
    <recommendedName>
        <fullName evidence="2">TFIIB-type domain-containing protein</fullName>
    </recommendedName>
</protein>
<gene>
    <name evidence="1" type="ORF">S03H2_52150</name>
</gene>
<name>X1H356_9ZZZZ</name>
<comment type="caution">
    <text evidence="1">The sequence shown here is derived from an EMBL/GenBank/DDBJ whole genome shotgun (WGS) entry which is preliminary data.</text>
</comment>
<dbReference type="SUPFAM" id="SSF57783">
    <property type="entry name" value="Zinc beta-ribbon"/>
    <property type="match status" value="1"/>
</dbReference>
<accession>X1H356</accession>
<reference evidence="1" key="1">
    <citation type="journal article" date="2014" name="Front. Microbiol.">
        <title>High frequency of phylogenetically diverse reductive dehalogenase-homologous genes in deep subseafloor sedimentary metagenomes.</title>
        <authorList>
            <person name="Kawai M."/>
            <person name="Futagami T."/>
            <person name="Toyoda A."/>
            <person name="Takaki Y."/>
            <person name="Nishi S."/>
            <person name="Hori S."/>
            <person name="Arai W."/>
            <person name="Tsubouchi T."/>
            <person name="Morono Y."/>
            <person name="Uchiyama I."/>
            <person name="Ito T."/>
            <person name="Fujiyama A."/>
            <person name="Inagaki F."/>
            <person name="Takami H."/>
        </authorList>
    </citation>
    <scope>NUCLEOTIDE SEQUENCE</scope>
    <source>
        <strain evidence="1">Expedition CK06-06</strain>
    </source>
</reference>